<comment type="caution">
    <text evidence="1">The sequence shown here is derived from an EMBL/GenBank/DDBJ whole genome shotgun (WGS) entry which is preliminary data.</text>
</comment>
<keyword evidence="2" id="KW-1185">Reference proteome</keyword>
<sequence length="212" mass="21824">MLRPAGWRRLLCVAGVFGVLVAVAVLPGENPSAAHAATPAVLPGEPTPLGMPFLPTPKPMHVTIDDLTAVGLSVTNGVTVRLSDGTTVTTTQYTFTQLQINSHMHVTHTAPDGTALTIDIPNSGSFGGLDTAGAPETTVMWGTINNICVTVLVPICGVQGLLNFFGSFIKLNAGASGFDADVYGIQTTDDHAALGSTNNPVHLPGTITVTTP</sequence>
<dbReference type="EMBL" id="VIWT01000009">
    <property type="protein sequence ID" value="TWF71629.1"/>
    <property type="molecule type" value="Genomic_DNA"/>
</dbReference>
<evidence type="ECO:0000313" key="2">
    <source>
        <dbReference type="Proteomes" id="UP000317940"/>
    </source>
</evidence>
<protein>
    <submittedName>
        <fullName evidence="1">Uncharacterized protein</fullName>
    </submittedName>
</protein>
<dbReference type="Proteomes" id="UP000317940">
    <property type="component" value="Unassembled WGS sequence"/>
</dbReference>
<accession>A0A561S9S9</accession>
<dbReference type="AlphaFoldDB" id="A0A561S9S9"/>
<proteinExistence type="predicted"/>
<gene>
    <name evidence="1" type="ORF">FHX73_19260</name>
</gene>
<dbReference type="RefSeq" id="WP_246214270.1">
    <property type="nucleotide sequence ID" value="NZ_BAAAMZ010000028.1"/>
</dbReference>
<organism evidence="1 2">
    <name type="scientific">Kitasatospora viridis</name>
    <dbReference type="NCBI Taxonomy" id="281105"/>
    <lineage>
        <taxon>Bacteria</taxon>
        <taxon>Bacillati</taxon>
        <taxon>Actinomycetota</taxon>
        <taxon>Actinomycetes</taxon>
        <taxon>Kitasatosporales</taxon>
        <taxon>Streptomycetaceae</taxon>
        <taxon>Kitasatospora</taxon>
    </lineage>
</organism>
<name>A0A561S9S9_9ACTN</name>
<evidence type="ECO:0000313" key="1">
    <source>
        <dbReference type="EMBL" id="TWF71629.1"/>
    </source>
</evidence>
<reference evidence="1 2" key="1">
    <citation type="submission" date="2019-06" db="EMBL/GenBank/DDBJ databases">
        <title>Sequencing the genomes of 1000 actinobacteria strains.</title>
        <authorList>
            <person name="Klenk H.-P."/>
        </authorList>
    </citation>
    <scope>NUCLEOTIDE SEQUENCE [LARGE SCALE GENOMIC DNA]</scope>
    <source>
        <strain evidence="1 2">DSM 44826</strain>
    </source>
</reference>